<dbReference type="KEGG" id="dpg:DESPIGER_0501"/>
<keyword evidence="2" id="KW-1185">Reference proteome</keyword>
<evidence type="ECO:0000313" key="2">
    <source>
        <dbReference type="Proteomes" id="UP000186323"/>
    </source>
</evidence>
<organism evidence="1 2">
    <name type="scientific">Desulfovibrio piger</name>
    <dbReference type="NCBI Taxonomy" id="901"/>
    <lineage>
        <taxon>Bacteria</taxon>
        <taxon>Pseudomonadati</taxon>
        <taxon>Thermodesulfobacteriota</taxon>
        <taxon>Desulfovibrionia</taxon>
        <taxon>Desulfovibrionales</taxon>
        <taxon>Desulfovibrionaceae</taxon>
        <taxon>Desulfovibrio</taxon>
    </lineage>
</organism>
<dbReference type="Proteomes" id="UP000186323">
    <property type="component" value="Chromosome I"/>
</dbReference>
<accession>A0A1K1LCH2</accession>
<dbReference type="AlphaFoldDB" id="A0A1K1LCH2"/>
<reference evidence="2" key="1">
    <citation type="submission" date="2016-10" db="EMBL/GenBank/DDBJ databases">
        <authorList>
            <person name="Wegmann U."/>
        </authorList>
    </citation>
    <scope>NUCLEOTIDE SEQUENCE [LARGE SCALE GENOMIC DNA]</scope>
</reference>
<proteinExistence type="predicted"/>
<evidence type="ECO:0000313" key="1">
    <source>
        <dbReference type="EMBL" id="SFV72389.1"/>
    </source>
</evidence>
<dbReference type="EMBL" id="LT630450">
    <property type="protein sequence ID" value="SFV72389.1"/>
    <property type="molecule type" value="Genomic_DNA"/>
</dbReference>
<gene>
    <name evidence="1" type="ORF">DESPIGER_0501</name>
</gene>
<protein>
    <submittedName>
        <fullName evidence="1">Uncharacterized protein</fullName>
    </submittedName>
</protein>
<name>A0A1K1LCH2_9BACT</name>
<sequence>MIWCTCGAGCLPGDEADSVELFREAECVIFLNVHAQSL</sequence>